<dbReference type="RefSeq" id="WP_319886682.1">
    <property type="nucleotide sequence ID" value="NZ_JAWZVU010000064.1"/>
</dbReference>
<name>A0AAW9F4S9_AERCA</name>
<protein>
    <submittedName>
        <fullName evidence="1">Uncharacterized protein</fullName>
    </submittedName>
</protein>
<dbReference type="EMBL" id="JAWZVU010000064">
    <property type="protein sequence ID" value="MDX7720994.1"/>
    <property type="molecule type" value="Genomic_DNA"/>
</dbReference>
<accession>A0AAW9F4S9</accession>
<evidence type="ECO:0000313" key="1">
    <source>
        <dbReference type="EMBL" id="MDX7720994.1"/>
    </source>
</evidence>
<evidence type="ECO:0000313" key="2">
    <source>
        <dbReference type="Proteomes" id="UP001277183"/>
    </source>
</evidence>
<organism evidence="1 2">
    <name type="scientific">Aeromonas caviae</name>
    <name type="common">Aeromonas punctata</name>
    <dbReference type="NCBI Taxonomy" id="648"/>
    <lineage>
        <taxon>Bacteria</taxon>
        <taxon>Pseudomonadati</taxon>
        <taxon>Pseudomonadota</taxon>
        <taxon>Gammaproteobacteria</taxon>
        <taxon>Aeromonadales</taxon>
        <taxon>Aeromonadaceae</taxon>
        <taxon>Aeromonas</taxon>
    </lineage>
</organism>
<gene>
    <name evidence="1" type="ORF">SJS77_10960</name>
</gene>
<dbReference type="AlphaFoldDB" id="A0AAW9F4S9"/>
<proteinExistence type="predicted"/>
<reference evidence="1" key="1">
    <citation type="submission" date="2023-11" db="EMBL/GenBank/DDBJ databases">
        <title>WGS of Aeromonas in Northern Israel.</title>
        <authorList>
            <person name="Hershko Y."/>
        </authorList>
    </citation>
    <scope>NUCLEOTIDE SEQUENCE</scope>
    <source>
        <strain evidence="1">77416</strain>
    </source>
</reference>
<comment type="caution">
    <text evidence="1">The sequence shown here is derived from an EMBL/GenBank/DDBJ whole genome shotgun (WGS) entry which is preliminary data.</text>
</comment>
<dbReference type="Proteomes" id="UP001277183">
    <property type="component" value="Unassembled WGS sequence"/>
</dbReference>
<sequence length="154" mass="17732">MSISKEQWKAIEAELQGSWVHMLFDLNGHKISVTRERKSESTTVLSVYIDGSIKGSWMKVLENIDPEDEFMNKVVKQVFCHKFQKRYGKKQLEEYARCKRQCGAKFANELYGKDPEKQGTTYLFPAFGSSAALVRQFKKIEGLELVSELKEVTV</sequence>